<dbReference type="EMBL" id="HBIW01024138">
    <property type="protein sequence ID" value="CAE0705380.1"/>
    <property type="molecule type" value="Transcribed_RNA"/>
</dbReference>
<keyword evidence="2" id="KW-0732">Signal</keyword>
<dbReference type="EMBL" id="CAKKNE010000002">
    <property type="protein sequence ID" value="CAH0370022.1"/>
    <property type="molecule type" value="Genomic_DNA"/>
</dbReference>
<dbReference type="GO" id="GO:0016747">
    <property type="term" value="F:acyltransferase activity, transferring groups other than amino-acyl groups"/>
    <property type="evidence" value="ECO:0007669"/>
    <property type="project" value="InterPro"/>
</dbReference>
<sequence>MNTLAATLLLLHPAQCLRFRRGSFGDLVPIATTMAKNLMNPLSIKVDCFEVAESEGQRIGWGQLRPLGPAAADPDDFDAAPGSRGADDVDAAWDALPDPPTGFASLPWTDEYKAFARGADERRRGRDAASADAPQLWELASVFVLEEHRHRGTGAAIVRRLLERHAARGLSAADIYLLTLASTAGWYEGLGFEQVSEPRDVPEPMAFEVAAGRVVTGLIGAELVVMRGVETT</sequence>
<reference evidence="4" key="1">
    <citation type="submission" date="2021-01" db="EMBL/GenBank/DDBJ databases">
        <authorList>
            <person name="Corre E."/>
            <person name="Pelletier E."/>
            <person name="Niang G."/>
            <person name="Scheremetjew M."/>
            <person name="Finn R."/>
            <person name="Kale V."/>
            <person name="Holt S."/>
            <person name="Cochrane G."/>
            <person name="Meng A."/>
            <person name="Brown T."/>
            <person name="Cohen L."/>
        </authorList>
    </citation>
    <scope>NUCLEOTIDE SEQUENCE</scope>
    <source>
        <strain evidence="4">CCMP1756</strain>
    </source>
</reference>
<evidence type="ECO:0000313" key="5">
    <source>
        <dbReference type="EMBL" id="CAH0370022.1"/>
    </source>
</evidence>
<feature type="chain" id="PRO_5035593945" description="N-acetyltransferase domain-containing protein" evidence="2">
    <location>
        <begin position="17"/>
        <end position="232"/>
    </location>
</feature>
<dbReference type="Gene3D" id="3.40.630.30">
    <property type="match status" value="1"/>
</dbReference>
<reference evidence="5" key="2">
    <citation type="submission" date="2021-11" db="EMBL/GenBank/DDBJ databases">
        <authorList>
            <consortium name="Genoscope - CEA"/>
            <person name="William W."/>
        </authorList>
    </citation>
    <scope>NUCLEOTIDE SEQUENCE</scope>
</reference>
<keyword evidence="6" id="KW-1185">Reference proteome</keyword>
<dbReference type="SUPFAM" id="SSF55729">
    <property type="entry name" value="Acyl-CoA N-acyltransferases (Nat)"/>
    <property type="match status" value="1"/>
</dbReference>
<dbReference type="Pfam" id="PF13508">
    <property type="entry name" value="Acetyltransf_7"/>
    <property type="match status" value="1"/>
</dbReference>
<dbReference type="PROSITE" id="PS51186">
    <property type="entry name" value="GNAT"/>
    <property type="match status" value="1"/>
</dbReference>
<protein>
    <recommendedName>
        <fullName evidence="3">N-acetyltransferase domain-containing protein</fullName>
    </recommendedName>
</protein>
<evidence type="ECO:0000259" key="3">
    <source>
        <dbReference type="PROSITE" id="PS51186"/>
    </source>
</evidence>
<dbReference type="AlphaFoldDB" id="A0A7S4A6Q2"/>
<gene>
    <name evidence="4" type="ORF">PCAL00307_LOCUS20829</name>
    <name evidence="5" type="ORF">PECAL_2P31700</name>
</gene>
<organism evidence="4">
    <name type="scientific">Pelagomonas calceolata</name>
    <dbReference type="NCBI Taxonomy" id="35677"/>
    <lineage>
        <taxon>Eukaryota</taxon>
        <taxon>Sar</taxon>
        <taxon>Stramenopiles</taxon>
        <taxon>Ochrophyta</taxon>
        <taxon>Pelagophyceae</taxon>
        <taxon>Pelagomonadales</taxon>
        <taxon>Pelagomonadaceae</taxon>
        <taxon>Pelagomonas</taxon>
    </lineage>
</organism>
<evidence type="ECO:0000256" key="2">
    <source>
        <dbReference type="SAM" id="SignalP"/>
    </source>
</evidence>
<feature type="region of interest" description="Disordered" evidence="1">
    <location>
        <begin position="62"/>
        <end position="85"/>
    </location>
</feature>
<dbReference type="InterPro" id="IPR000182">
    <property type="entry name" value="GNAT_dom"/>
</dbReference>
<dbReference type="CDD" id="cd04301">
    <property type="entry name" value="NAT_SF"/>
    <property type="match status" value="1"/>
</dbReference>
<evidence type="ECO:0000256" key="1">
    <source>
        <dbReference type="SAM" id="MobiDB-lite"/>
    </source>
</evidence>
<evidence type="ECO:0000313" key="6">
    <source>
        <dbReference type="Proteomes" id="UP000789595"/>
    </source>
</evidence>
<dbReference type="Proteomes" id="UP000789595">
    <property type="component" value="Unassembled WGS sequence"/>
</dbReference>
<accession>A0A7S4A6Q2</accession>
<name>A0A7S4A6Q2_9STRA</name>
<dbReference type="InterPro" id="IPR016181">
    <property type="entry name" value="Acyl_CoA_acyltransferase"/>
</dbReference>
<feature type="domain" description="N-acetyltransferase" evidence="3">
    <location>
        <begin position="62"/>
        <end position="210"/>
    </location>
</feature>
<feature type="signal peptide" evidence="2">
    <location>
        <begin position="1"/>
        <end position="16"/>
    </location>
</feature>
<proteinExistence type="predicted"/>
<evidence type="ECO:0000313" key="4">
    <source>
        <dbReference type="EMBL" id="CAE0705380.1"/>
    </source>
</evidence>
<dbReference type="OrthoDB" id="41532at2759"/>